<dbReference type="GO" id="GO:0006364">
    <property type="term" value="P:rRNA processing"/>
    <property type="evidence" value="ECO:0007669"/>
    <property type="project" value="TreeGrafter"/>
</dbReference>
<dbReference type="GO" id="GO:0005730">
    <property type="term" value="C:nucleolus"/>
    <property type="evidence" value="ECO:0007669"/>
    <property type="project" value="UniProtKB-SubCell"/>
</dbReference>
<keyword evidence="5" id="KW-0690">Ribosome biogenesis</keyword>
<dbReference type="PANTHER" id="PTHR14211">
    <property type="entry name" value="GLIOMA SUPPRESSOR CANDIDATE REGION GENE 2"/>
    <property type="match status" value="1"/>
</dbReference>
<dbReference type="GO" id="GO:0008097">
    <property type="term" value="F:5S rRNA binding"/>
    <property type="evidence" value="ECO:0007669"/>
    <property type="project" value="TreeGrafter"/>
</dbReference>
<comment type="caution">
    <text evidence="8">The sequence shown here is derived from an EMBL/GenBank/DDBJ whole genome shotgun (WGS) entry which is preliminary data.</text>
</comment>
<comment type="subcellular location">
    <subcellularLocation>
        <location evidence="1">Nucleus</location>
        <location evidence="1">Nucleolus</location>
    </subcellularLocation>
    <subcellularLocation>
        <location evidence="2">Nucleus</location>
        <location evidence="2">Nucleoplasm</location>
    </subcellularLocation>
</comment>
<dbReference type="AlphaFoldDB" id="A0A9N9J327"/>
<dbReference type="GO" id="GO:0000027">
    <property type="term" value="P:ribosomal large subunit assembly"/>
    <property type="evidence" value="ECO:0007669"/>
    <property type="project" value="TreeGrafter"/>
</dbReference>
<feature type="non-terminal residue" evidence="8">
    <location>
        <position position="362"/>
    </location>
</feature>
<evidence type="ECO:0000256" key="7">
    <source>
        <dbReference type="SAM" id="MobiDB-lite"/>
    </source>
</evidence>
<dbReference type="EMBL" id="CAJVQA010020295">
    <property type="protein sequence ID" value="CAG8762923.1"/>
    <property type="molecule type" value="Genomic_DNA"/>
</dbReference>
<dbReference type="PANTHER" id="PTHR14211:SF7">
    <property type="entry name" value="RIBOSOME BIOGENESIS PROTEIN NOP53"/>
    <property type="match status" value="1"/>
</dbReference>
<evidence type="ECO:0000256" key="4">
    <source>
        <dbReference type="ARBA" id="ARBA00018339"/>
    </source>
</evidence>
<dbReference type="Pfam" id="PF07767">
    <property type="entry name" value="Nop53"/>
    <property type="match status" value="1"/>
</dbReference>
<organism evidence="8 9">
    <name type="scientific">Cetraspora pellucida</name>
    <dbReference type="NCBI Taxonomy" id="1433469"/>
    <lineage>
        <taxon>Eukaryota</taxon>
        <taxon>Fungi</taxon>
        <taxon>Fungi incertae sedis</taxon>
        <taxon>Mucoromycota</taxon>
        <taxon>Glomeromycotina</taxon>
        <taxon>Glomeromycetes</taxon>
        <taxon>Diversisporales</taxon>
        <taxon>Gigasporaceae</taxon>
        <taxon>Cetraspora</taxon>
    </lineage>
</organism>
<sequence length="362" mass="41962">MSTAVLKSKTKKAINKPSRKGKKAWRKNVDITEVEEALERIRDEERILGDKLNDIPTEKLFSVDVTGDHKVKKRLDKKFAKLRIDQVLENRSKIPEVLSKPRPNYGKNHASKYTKMMLEKLAGKKHLGENSNNTDSSEDIMKTGEYDVWAQDNFSHSVKERKIKPPPTLNMKPAANIPAIHLPHCGSSYMPSFKEHQLLMIAHEEEVVKLKQMQHINSKLPYPLDASSALNIGNMIEEHDEKSSEEDDVESEETKEKAVQTKFERLPETLKTVEDEYAEHEKMMIEWTKLAEEVKKMPKKKIGKYRVRKAPIDVKLTEDLEGTLRLLKPEGNLFRDRMISYEERNIVEPRVPVSKKRKYKLK</sequence>
<evidence type="ECO:0000256" key="5">
    <source>
        <dbReference type="ARBA" id="ARBA00022517"/>
    </source>
</evidence>
<evidence type="ECO:0000256" key="6">
    <source>
        <dbReference type="ARBA" id="ARBA00023242"/>
    </source>
</evidence>
<dbReference type="OrthoDB" id="5072at2759"/>
<name>A0A9N9J327_9GLOM</name>
<evidence type="ECO:0000256" key="3">
    <source>
        <dbReference type="ARBA" id="ARBA00008838"/>
    </source>
</evidence>
<feature type="region of interest" description="Disordered" evidence="7">
    <location>
        <begin position="238"/>
        <end position="259"/>
    </location>
</feature>
<protein>
    <recommendedName>
        <fullName evidence="4">Ribosome biogenesis protein NOP53</fullName>
    </recommendedName>
</protein>
<keyword evidence="9" id="KW-1185">Reference proteome</keyword>
<feature type="compositionally biased region" description="Basic residues" evidence="7">
    <location>
        <begin position="8"/>
        <end position="23"/>
    </location>
</feature>
<proteinExistence type="inferred from homology"/>
<evidence type="ECO:0000256" key="1">
    <source>
        <dbReference type="ARBA" id="ARBA00004604"/>
    </source>
</evidence>
<dbReference type="GO" id="GO:0005654">
    <property type="term" value="C:nucleoplasm"/>
    <property type="evidence" value="ECO:0007669"/>
    <property type="project" value="UniProtKB-SubCell"/>
</dbReference>
<dbReference type="InterPro" id="IPR011687">
    <property type="entry name" value="Nop53/GLTSCR2"/>
</dbReference>
<reference evidence="8" key="1">
    <citation type="submission" date="2021-06" db="EMBL/GenBank/DDBJ databases">
        <authorList>
            <person name="Kallberg Y."/>
            <person name="Tangrot J."/>
            <person name="Rosling A."/>
        </authorList>
    </citation>
    <scope>NUCLEOTIDE SEQUENCE</scope>
    <source>
        <strain evidence="8">FL966</strain>
    </source>
</reference>
<feature type="region of interest" description="Disordered" evidence="7">
    <location>
        <begin position="1"/>
        <end position="23"/>
    </location>
</feature>
<dbReference type="PIRSF" id="PIRSF017302">
    <property type="entry name" value="Gltscr2"/>
    <property type="match status" value="1"/>
</dbReference>
<dbReference type="Proteomes" id="UP000789759">
    <property type="component" value="Unassembled WGS sequence"/>
</dbReference>
<evidence type="ECO:0000256" key="2">
    <source>
        <dbReference type="ARBA" id="ARBA00004642"/>
    </source>
</evidence>
<gene>
    <name evidence="8" type="ORF">CPELLU_LOCUS15424</name>
</gene>
<comment type="similarity">
    <text evidence="3">Belongs to the NOP53 family.</text>
</comment>
<evidence type="ECO:0000313" key="8">
    <source>
        <dbReference type="EMBL" id="CAG8762923.1"/>
    </source>
</evidence>
<accession>A0A9N9J327</accession>
<keyword evidence="6" id="KW-0539">Nucleus</keyword>
<evidence type="ECO:0000313" key="9">
    <source>
        <dbReference type="Proteomes" id="UP000789759"/>
    </source>
</evidence>